<evidence type="ECO:0000259" key="6">
    <source>
        <dbReference type="PROSITE" id="PS50076"/>
    </source>
</evidence>
<feature type="repeat" description="WD" evidence="3">
    <location>
        <begin position="235"/>
        <end position="275"/>
    </location>
</feature>
<dbReference type="SUPFAM" id="SSF48452">
    <property type="entry name" value="TPR-like"/>
    <property type="match status" value="1"/>
</dbReference>
<accession>A0ABT7AM49</accession>
<keyword evidence="4" id="KW-0802">TPR repeat</keyword>
<dbReference type="Proteomes" id="UP001235303">
    <property type="component" value="Unassembled WGS sequence"/>
</dbReference>
<dbReference type="InterPro" id="IPR019775">
    <property type="entry name" value="WD40_repeat_CS"/>
</dbReference>
<feature type="repeat" description="TPR" evidence="4">
    <location>
        <begin position="83"/>
        <end position="116"/>
    </location>
</feature>
<feature type="repeat" description="WD" evidence="3">
    <location>
        <begin position="320"/>
        <end position="361"/>
    </location>
</feature>
<proteinExistence type="predicted"/>
<dbReference type="Pfam" id="PF00515">
    <property type="entry name" value="TPR_1"/>
    <property type="match status" value="1"/>
</dbReference>
<keyword evidence="1 3" id="KW-0853">WD repeat</keyword>
<evidence type="ECO:0000256" key="3">
    <source>
        <dbReference type="PROSITE-ProRule" id="PRU00221"/>
    </source>
</evidence>
<feature type="repeat" description="WD" evidence="3">
    <location>
        <begin position="276"/>
        <end position="317"/>
    </location>
</feature>
<dbReference type="PROSITE" id="PS50294">
    <property type="entry name" value="WD_REPEATS_REGION"/>
    <property type="match status" value="5"/>
</dbReference>
<dbReference type="Gene3D" id="1.25.40.10">
    <property type="entry name" value="Tetratricopeptide repeat domain"/>
    <property type="match status" value="1"/>
</dbReference>
<dbReference type="InterPro" id="IPR036322">
    <property type="entry name" value="WD40_repeat_dom_sf"/>
</dbReference>
<gene>
    <name evidence="7" type="ORF">PMG71_00855</name>
</gene>
<name>A0ABT7AM49_9CYAN</name>
<evidence type="ECO:0000256" key="2">
    <source>
        <dbReference type="ARBA" id="ARBA00022737"/>
    </source>
</evidence>
<feature type="compositionally biased region" description="Low complexity" evidence="5">
    <location>
        <begin position="173"/>
        <end position="182"/>
    </location>
</feature>
<reference evidence="7 8" key="1">
    <citation type="submission" date="2023-01" db="EMBL/GenBank/DDBJ databases">
        <title>Novel diversity within Roseofilum (Cyanobacteria; Desertifilaceae) from marine benthic mats with descriptions of four novel species.</title>
        <authorList>
            <person name="Wang Y."/>
            <person name="Berthold D.E."/>
            <person name="Hu J."/>
            <person name="Lefler F.W."/>
            <person name="Laughinghouse H.D. IV."/>
        </authorList>
    </citation>
    <scope>NUCLEOTIDE SEQUENCE [LARGE SCALE GENOMIC DNA]</scope>
    <source>
        <strain evidence="7 8">BLCC-M154</strain>
    </source>
</reference>
<dbReference type="SUPFAM" id="SSF50978">
    <property type="entry name" value="WD40 repeat-like"/>
    <property type="match status" value="1"/>
</dbReference>
<dbReference type="EMBL" id="JAQOSP010000006">
    <property type="protein sequence ID" value="MDJ1167970.1"/>
    <property type="molecule type" value="Genomic_DNA"/>
</dbReference>
<dbReference type="InterPro" id="IPR019734">
    <property type="entry name" value="TPR_rpt"/>
</dbReference>
<evidence type="ECO:0000313" key="7">
    <source>
        <dbReference type="EMBL" id="MDJ1167970.1"/>
    </source>
</evidence>
<dbReference type="InterPro" id="IPR015943">
    <property type="entry name" value="WD40/YVTN_repeat-like_dom_sf"/>
</dbReference>
<evidence type="ECO:0000256" key="5">
    <source>
        <dbReference type="SAM" id="MobiDB-lite"/>
    </source>
</evidence>
<keyword evidence="2" id="KW-0677">Repeat</keyword>
<dbReference type="PROSITE" id="PS50005">
    <property type="entry name" value="TPR"/>
    <property type="match status" value="1"/>
</dbReference>
<dbReference type="PROSITE" id="PS00678">
    <property type="entry name" value="WD_REPEATS_1"/>
    <property type="match status" value="2"/>
</dbReference>
<dbReference type="PRINTS" id="PR00320">
    <property type="entry name" value="GPROTEINBRPT"/>
</dbReference>
<dbReference type="Gene3D" id="2.130.10.10">
    <property type="entry name" value="YVTN repeat-like/Quinoprotein amine dehydrogenase"/>
    <property type="match status" value="2"/>
</dbReference>
<organism evidence="7 8">
    <name type="scientific">Roseofilum acuticapitatum BLCC-M154</name>
    <dbReference type="NCBI Taxonomy" id="3022444"/>
    <lineage>
        <taxon>Bacteria</taxon>
        <taxon>Bacillati</taxon>
        <taxon>Cyanobacteriota</taxon>
        <taxon>Cyanophyceae</taxon>
        <taxon>Desertifilales</taxon>
        <taxon>Desertifilaceae</taxon>
        <taxon>Roseofilum</taxon>
        <taxon>Roseofilum acuticapitatum</taxon>
    </lineage>
</organism>
<dbReference type="InterPro" id="IPR036869">
    <property type="entry name" value="J_dom_sf"/>
</dbReference>
<dbReference type="InterPro" id="IPR001680">
    <property type="entry name" value="WD40_rpt"/>
</dbReference>
<dbReference type="RefSeq" id="WP_283751738.1">
    <property type="nucleotide sequence ID" value="NZ_JAQOSP010000006.1"/>
</dbReference>
<evidence type="ECO:0000256" key="1">
    <source>
        <dbReference type="ARBA" id="ARBA00022574"/>
    </source>
</evidence>
<feature type="domain" description="J" evidence="6">
    <location>
        <begin position="6"/>
        <end position="67"/>
    </location>
</feature>
<dbReference type="PRINTS" id="PR00625">
    <property type="entry name" value="JDOMAIN"/>
</dbReference>
<dbReference type="PANTHER" id="PTHR19848:SF8">
    <property type="entry name" value="F-BOX AND WD REPEAT DOMAIN CONTAINING 7"/>
    <property type="match status" value="1"/>
</dbReference>
<dbReference type="Gene3D" id="1.10.287.110">
    <property type="entry name" value="DnaJ domain"/>
    <property type="match status" value="1"/>
</dbReference>
<sequence length="523" mass="57563">MITIEEAWQLFGLKRGADLKTIKQAYRQLAKQWHPDQFVGDESAIKQAEAKIKEINEAYELIKQQLSESSSGKVQLRTEKTNPDFYYQRGVINAELEDYQEAIEDFSHAIKLDESYLKAYQYRAFLYEKLGYTYRAEADFLKVRQIKLQQTTASASCAAQPPTTEESVKEPETPSSGSSPAESPEEEEPISEPETPPSESAPAEPPEEEEPISEPETTPNQDSIRSSNWRCIHILSGHKDAVSTCAVSAQGLVISGSYDCTVKLWNLKTGDLLKTIEAHSDRVNAVALSADGQSFASACENGSIKVWKLGKGKVKESLRLNAHNAAVTCLQFSLNGQLLITGSEDKTVKLWNLETGELVKTLIGYSAHLMDLALSADGDYFASSALEPLVRIRQIADGKLVRSLKSPSAISSLAFSPDGLSLAAAGYNHQIDFWQVPDYTKLWSANHGSPISSLAFSPHHSLIASGSEDRAIKLWHTQTGELLETIKEHNGAVTSLQFLAHPKLHVLLSGSEDGTLKVWKSDL</sequence>
<dbReference type="PROSITE" id="PS50076">
    <property type="entry name" value="DNAJ_2"/>
    <property type="match status" value="1"/>
</dbReference>
<evidence type="ECO:0000313" key="8">
    <source>
        <dbReference type="Proteomes" id="UP001235303"/>
    </source>
</evidence>
<feature type="repeat" description="WD" evidence="3">
    <location>
        <begin position="444"/>
        <end position="485"/>
    </location>
</feature>
<protein>
    <submittedName>
        <fullName evidence="7">DnaJ domain-containing protein</fullName>
    </submittedName>
</protein>
<comment type="caution">
    <text evidence="7">The sequence shown here is derived from an EMBL/GenBank/DDBJ whole genome shotgun (WGS) entry which is preliminary data.</text>
</comment>
<dbReference type="CDD" id="cd00200">
    <property type="entry name" value="WD40"/>
    <property type="match status" value="1"/>
</dbReference>
<dbReference type="SMART" id="SM00320">
    <property type="entry name" value="WD40"/>
    <property type="match status" value="7"/>
</dbReference>
<dbReference type="PANTHER" id="PTHR19848">
    <property type="entry name" value="WD40 REPEAT PROTEIN"/>
    <property type="match status" value="1"/>
</dbReference>
<dbReference type="SMART" id="SM00028">
    <property type="entry name" value="TPR"/>
    <property type="match status" value="2"/>
</dbReference>
<feature type="region of interest" description="Disordered" evidence="5">
    <location>
        <begin position="152"/>
        <end position="224"/>
    </location>
</feature>
<dbReference type="CDD" id="cd06257">
    <property type="entry name" value="DnaJ"/>
    <property type="match status" value="1"/>
</dbReference>
<dbReference type="InterPro" id="IPR011990">
    <property type="entry name" value="TPR-like_helical_dom_sf"/>
</dbReference>
<dbReference type="InterPro" id="IPR001623">
    <property type="entry name" value="DnaJ_domain"/>
</dbReference>
<dbReference type="Pfam" id="PF00400">
    <property type="entry name" value="WD40"/>
    <property type="match status" value="6"/>
</dbReference>
<dbReference type="SUPFAM" id="SSF46565">
    <property type="entry name" value="Chaperone J-domain"/>
    <property type="match status" value="1"/>
</dbReference>
<dbReference type="SMART" id="SM00271">
    <property type="entry name" value="DnaJ"/>
    <property type="match status" value="1"/>
</dbReference>
<evidence type="ECO:0000256" key="4">
    <source>
        <dbReference type="PROSITE-ProRule" id="PRU00339"/>
    </source>
</evidence>
<dbReference type="PROSITE" id="PS50082">
    <property type="entry name" value="WD_REPEATS_2"/>
    <property type="match status" value="5"/>
</dbReference>
<dbReference type="InterPro" id="IPR020472">
    <property type="entry name" value="WD40_PAC1"/>
</dbReference>
<keyword evidence="8" id="KW-1185">Reference proteome</keyword>
<dbReference type="Pfam" id="PF00226">
    <property type="entry name" value="DnaJ"/>
    <property type="match status" value="1"/>
</dbReference>
<feature type="compositionally biased region" description="Low complexity" evidence="5">
    <location>
        <begin position="152"/>
        <end position="164"/>
    </location>
</feature>
<feature type="repeat" description="WD" evidence="3">
    <location>
        <begin position="486"/>
        <end position="523"/>
    </location>
</feature>